<dbReference type="OrthoDB" id="334393at2"/>
<dbReference type="AlphaFoldDB" id="A0A516SD02"/>
<accession>A0A516SD02</accession>
<dbReference type="EMBL" id="CP041730">
    <property type="protein sequence ID" value="QDQ26026.1"/>
    <property type="molecule type" value="Genomic_DNA"/>
</dbReference>
<reference evidence="2" key="1">
    <citation type="submission" date="2019-07" db="EMBL/GenBank/DDBJ databases">
        <title>Chitinimonas sp. nov., isolated from Ny-Alesund, arctica soil.</title>
        <authorList>
            <person name="Xu Q."/>
            <person name="Peng F."/>
        </authorList>
    </citation>
    <scope>NUCLEOTIDE SEQUENCE [LARGE SCALE GENOMIC DNA]</scope>
    <source>
        <strain evidence="2">R3-44</strain>
    </source>
</reference>
<organism evidence="1 2">
    <name type="scientific">Chitinimonas arctica</name>
    <dbReference type="NCBI Taxonomy" id="2594795"/>
    <lineage>
        <taxon>Bacteria</taxon>
        <taxon>Pseudomonadati</taxon>
        <taxon>Pseudomonadota</taxon>
        <taxon>Betaproteobacteria</taxon>
        <taxon>Neisseriales</taxon>
        <taxon>Chitinibacteraceae</taxon>
        <taxon>Chitinimonas</taxon>
    </lineage>
</organism>
<dbReference type="KEGG" id="cari:FNU76_06495"/>
<name>A0A516SD02_9NEIS</name>
<evidence type="ECO:0008006" key="3">
    <source>
        <dbReference type="Google" id="ProtNLM"/>
    </source>
</evidence>
<gene>
    <name evidence="1" type="ORF">FNU76_06495</name>
</gene>
<dbReference type="RefSeq" id="WP_144277425.1">
    <property type="nucleotide sequence ID" value="NZ_CP041730.1"/>
</dbReference>
<proteinExistence type="predicted"/>
<sequence>MFIAVSQVGRARYHRLAMPTAALLTDDLIAFLQGGRLLTVASCDAFHSPALAPAIGCEVAHDRSSLTVLLARSQAGRLLADVAANGGLTLLCSQAGQSLRLQIKGRDAREVAIGAAERALLARQREALAAELLPLGFATAYGYALCDCPVDELLGLRFTPCEVLRPLAGMPNSHGYRS</sequence>
<dbReference type="Proteomes" id="UP000317550">
    <property type="component" value="Chromosome"/>
</dbReference>
<protein>
    <recommendedName>
        <fullName evidence="3">Pyridoxamine 5'-phosphate oxidase putative domain-containing protein</fullName>
    </recommendedName>
</protein>
<keyword evidence="2" id="KW-1185">Reference proteome</keyword>
<evidence type="ECO:0000313" key="1">
    <source>
        <dbReference type="EMBL" id="QDQ26026.1"/>
    </source>
</evidence>
<evidence type="ECO:0000313" key="2">
    <source>
        <dbReference type="Proteomes" id="UP000317550"/>
    </source>
</evidence>